<dbReference type="InterPro" id="IPR027417">
    <property type="entry name" value="P-loop_NTPase"/>
</dbReference>
<dbReference type="SMART" id="SM00382">
    <property type="entry name" value="AAA"/>
    <property type="match status" value="2"/>
</dbReference>
<evidence type="ECO:0000256" key="8">
    <source>
        <dbReference type="ARBA" id="ARBA00023136"/>
    </source>
</evidence>
<dbReference type="InterPro" id="IPR017871">
    <property type="entry name" value="ABC_transporter-like_CS"/>
</dbReference>
<proteinExistence type="inferred from homology"/>
<protein>
    <submittedName>
        <fullName evidence="10">ATP-binding cassette domain-containing protein</fullName>
    </submittedName>
</protein>
<dbReference type="SUPFAM" id="SSF52540">
    <property type="entry name" value="P-loop containing nucleoside triphosphate hydrolases"/>
    <property type="match status" value="2"/>
</dbReference>
<dbReference type="GO" id="GO:0016887">
    <property type="term" value="F:ATP hydrolysis activity"/>
    <property type="evidence" value="ECO:0007669"/>
    <property type="project" value="InterPro"/>
</dbReference>
<feature type="domain" description="ABC transporter" evidence="9">
    <location>
        <begin position="4"/>
        <end position="238"/>
    </location>
</feature>
<dbReference type="PROSITE" id="PS00211">
    <property type="entry name" value="ABC_TRANSPORTER_1"/>
    <property type="match status" value="2"/>
</dbReference>
<dbReference type="InterPro" id="IPR003593">
    <property type="entry name" value="AAA+_ATPase"/>
</dbReference>
<keyword evidence="6 10" id="KW-0067">ATP-binding</keyword>
<dbReference type="NCBIfam" id="NF010167">
    <property type="entry name" value="PRK13648.1"/>
    <property type="match status" value="2"/>
</dbReference>
<keyword evidence="5" id="KW-0547">Nucleotide-binding</keyword>
<evidence type="ECO:0000256" key="4">
    <source>
        <dbReference type="ARBA" id="ARBA00022475"/>
    </source>
</evidence>
<dbReference type="EMBL" id="CP036150">
    <property type="protein sequence ID" value="QEN09684.1"/>
    <property type="molecule type" value="Genomic_DNA"/>
</dbReference>
<keyword evidence="4" id="KW-1003">Cell membrane</keyword>
<dbReference type="PANTHER" id="PTHR43553">
    <property type="entry name" value="HEAVY METAL TRANSPORTER"/>
    <property type="match status" value="1"/>
</dbReference>
<evidence type="ECO:0000256" key="5">
    <source>
        <dbReference type="ARBA" id="ARBA00022741"/>
    </source>
</evidence>
<reference evidence="10 11" key="1">
    <citation type="submission" date="2019-02" db="EMBL/GenBank/DDBJ databases">
        <title>Complete Genome Sequence and Methylome Analysis of free living Spirochaetas.</title>
        <authorList>
            <person name="Fomenkov A."/>
            <person name="Dubinina G."/>
            <person name="Leshcheva N."/>
            <person name="Mikheeva N."/>
            <person name="Grabovich M."/>
            <person name="Vincze T."/>
            <person name="Roberts R.J."/>
        </authorList>
    </citation>
    <scope>NUCLEOTIDE SEQUENCE [LARGE SCALE GENOMIC DNA]</scope>
    <source>
        <strain evidence="10 11">K2</strain>
    </source>
</reference>
<gene>
    <name evidence="10" type="ORF">EXM22_17450</name>
</gene>
<evidence type="ECO:0000256" key="7">
    <source>
        <dbReference type="ARBA" id="ARBA00022967"/>
    </source>
</evidence>
<dbReference type="KEGG" id="ock:EXM22_17450"/>
<evidence type="ECO:0000256" key="1">
    <source>
        <dbReference type="ARBA" id="ARBA00004236"/>
    </source>
</evidence>
<evidence type="ECO:0000256" key="6">
    <source>
        <dbReference type="ARBA" id="ARBA00022840"/>
    </source>
</evidence>
<dbReference type="Pfam" id="PF00005">
    <property type="entry name" value="ABC_tran"/>
    <property type="match status" value="2"/>
</dbReference>
<keyword evidence="7" id="KW-1278">Translocase</keyword>
<comment type="subcellular location">
    <subcellularLocation>
        <location evidence="1">Cell membrane</location>
    </subcellularLocation>
</comment>
<dbReference type="RefSeq" id="WP_149487757.1">
    <property type="nucleotide sequence ID" value="NZ_CP036150.1"/>
</dbReference>
<dbReference type="PROSITE" id="PS50893">
    <property type="entry name" value="ABC_TRANSPORTER_2"/>
    <property type="match status" value="2"/>
</dbReference>
<dbReference type="OrthoDB" id="9805565at2"/>
<evidence type="ECO:0000313" key="10">
    <source>
        <dbReference type="EMBL" id="QEN09684.1"/>
    </source>
</evidence>
<evidence type="ECO:0000256" key="2">
    <source>
        <dbReference type="ARBA" id="ARBA00005417"/>
    </source>
</evidence>
<dbReference type="AlphaFoldDB" id="A0A5C1QSQ1"/>
<name>A0A5C1QSQ1_9SPIO</name>
<dbReference type="GO" id="GO:0043190">
    <property type="term" value="C:ATP-binding cassette (ABC) transporter complex"/>
    <property type="evidence" value="ECO:0007669"/>
    <property type="project" value="TreeGrafter"/>
</dbReference>
<dbReference type="InterPro" id="IPR015856">
    <property type="entry name" value="ABC_transpr_CbiO/EcfA_su"/>
</dbReference>
<dbReference type="FunFam" id="3.40.50.300:FF:000224">
    <property type="entry name" value="Energy-coupling factor transporter ATP-binding protein EcfA"/>
    <property type="match status" value="1"/>
</dbReference>
<dbReference type="Proteomes" id="UP000324209">
    <property type="component" value="Chromosome"/>
</dbReference>
<evidence type="ECO:0000256" key="3">
    <source>
        <dbReference type="ARBA" id="ARBA00022448"/>
    </source>
</evidence>
<dbReference type="InterPro" id="IPR003439">
    <property type="entry name" value="ABC_transporter-like_ATP-bd"/>
</dbReference>
<dbReference type="Gene3D" id="3.40.50.300">
    <property type="entry name" value="P-loop containing nucleotide triphosphate hydrolases"/>
    <property type="match status" value="2"/>
</dbReference>
<dbReference type="GO" id="GO:0042626">
    <property type="term" value="F:ATPase-coupled transmembrane transporter activity"/>
    <property type="evidence" value="ECO:0007669"/>
    <property type="project" value="TreeGrafter"/>
</dbReference>
<sequence>MSFIEFRDVSFQYPGQSGLALEGVSFRLEAGTHTAIVGGNGSGKSTLARLIIGLLIPKSGQILVDSLDTAFPGHHRTIRSHTGLVFQNPSSQIVATVVEEDIAFGPENLVLDSREIRQRVIQSMEETSLSPLSLRGTHQLSAGQQQRLAMAGILAMGSRCMILDEAESMLNPSGRTQLNRLLVELQNAGHTILRISHFMEQAVLADRVLVMNDGHLVEDGTPRLFLQRSESLKGWHLKETPAQELNRFLFGESDQFSPVLTEEELISTLKDRGIGCRITNKEELRSSKQEEQVISLKGVSRSYSKGTDFPVYALKNVDFTLYRGESVSVLGATGSGKSSFLQTLNSLLLPDSGEIRLLHENPLDKRTDLRALRWRIGLVMQQAEKQLFAPLVGDDVAFGPSQQGLRGRPLALRVKEALDQVGLPFETYRDFPVKALSGGQKRKAALAGVLAMNPEILLLDEPTAGLDPEAADQLENILLDLQSRGMSLITVTHSVEQALRLSRRLVVFKDSEIFWDGDAADFFTRQDPSVPGLDYPLSSRIAAALGAVHPGSILTPRELLDSILLPSGDKSYE</sequence>
<comment type="similarity">
    <text evidence="2">Belongs to the ABC transporter superfamily.</text>
</comment>
<keyword evidence="3" id="KW-0813">Transport</keyword>
<evidence type="ECO:0000259" key="9">
    <source>
        <dbReference type="PROSITE" id="PS50893"/>
    </source>
</evidence>
<evidence type="ECO:0000313" key="11">
    <source>
        <dbReference type="Proteomes" id="UP000324209"/>
    </source>
</evidence>
<dbReference type="InterPro" id="IPR050095">
    <property type="entry name" value="ECF_ABC_transporter_ATP-bd"/>
</dbReference>
<keyword evidence="11" id="KW-1185">Reference proteome</keyword>
<organism evidence="10 11">
    <name type="scientific">Oceanispirochaeta crateris</name>
    <dbReference type="NCBI Taxonomy" id="2518645"/>
    <lineage>
        <taxon>Bacteria</taxon>
        <taxon>Pseudomonadati</taxon>
        <taxon>Spirochaetota</taxon>
        <taxon>Spirochaetia</taxon>
        <taxon>Spirochaetales</taxon>
        <taxon>Spirochaetaceae</taxon>
        <taxon>Oceanispirochaeta</taxon>
    </lineage>
</organism>
<feature type="domain" description="ABC transporter" evidence="9">
    <location>
        <begin position="294"/>
        <end position="535"/>
    </location>
</feature>
<dbReference type="CDD" id="cd03225">
    <property type="entry name" value="ABC_cobalt_CbiO_domain1"/>
    <property type="match status" value="2"/>
</dbReference>
<dbReference type="GO" id="GO:0005524">
    <property type="term" value="F:ATP binding"/>
    <property type="evidence" value="ECO:0007669"/>
    <property type="project" value="UniProtKB-KW"/>
</dbReference>
<keyword evidence="8" id="KW-0472">Membrane</keyword>
<accession>A0A5C1QSQ1</accession>
<dbReference type="PANTHER" id="PTHR43553:SF24">
    <property type="entry name" value="ENERGY-COUPLING FACTOR TRANSPORTER ATP-BINDING PROTEIN ECFA1"/>
    <property type="match status" value="1"/>
</dbReference>